<dbReference type="Proteomes" id="UP000017559">
    <property type="component" value="Unassembled WGS sequence"/>
</dbReference>
<dbReference type="KEGG" id="mrr:Moror_11444"/>
<protein>
    <recommendedName>
        <fullName evidence="1">F-box domain-containing protein</fullName>
    </recommendedName>
</protein>
<keyword evidence="3" id="KW-1185">Reference proteome</keyword>
<organism evidence="2 3">
    <name type="scientific">Moniliophthora roreri (strain MCA 2997)</name>
    <name type="common">Cocoa frosty pod rot fungus</name>
    <name type="synonym">Crinipellis roreri</name>
    <dbReference type="NCBI Taxonomy" id="1381753"/>
    <lineage>
        <taxon>Eukaryota</taxon>
        <taxon>Fungi</taxon>
        <taxon>Dikarya</taxon>
        <taxon>Basidiomycota</taxon>
        <taxon>Agaricomycotina</taxon>
        <taxon>Agaricomycetes</taxon>
        <taxon>Agaricomycetidae</taxon>
        <taxon>Agaricales</taxon>
        <taxon>Marasmiineae</taxon>
        <taxon>Marasmiaceae</taxon>
        <taxon>Moniliophthora</taxon>
    </lineage>
</organism>
<name>V2WR97_MONRO</name>
<evidence type="ECO:0000313" key="2">
    <source>
        <dbReference type="EMBL" id="ESK84102.1"/>
    </source>
</evidence>
<gene>
    <name evidence="2" type="ORF">Moror_11444</name>
</gene>
<proteinExistence type="predicted"/>
<dbReference type="STRING" id="1381753.V2WR97"/>
<reference evidence="2 3" key="1">
    <citation type="journal article" date="2014" name="BMC Genomics">
        <title>Genome and secretome analysis of the hemibiotrophic fungal pathogen, Moniliophthora roreri, which causes frosty pod rot disease of cacao: mechanisms of the biotrophic and necrotrophic phases.</title>
        <authorList>
            <person name="Meinhardt L.W."/>
            <person name="Costa G.G.L."/>
            <person name="Thomazella D.P.T."/>
            <person name="Teixeira P.J.P.L."/>
            <person name="Carazzolle M.F."/>
            <person name="Schuster S.C."/>
            <person name="Carlson J.E."/>
            <person name="Guiltinan M.J."/>
            <person name="Mieczkowski P."/>
            <person name="Farmer A."/>
            <person name="Ramaraj T."/>
            <person name="Crozier J."/>
            <person name="Davis R.E."/>
            <person name="Shao J."/>
            <person name="Melnick R.L."/>
            <person name="Pereira G.A.G."/>
            <person name="Bailey B.A."/>
        </authorList>
    </citation>
    <scope>NUCLEOTIDE SEQUENCE [LARGE SCALE GENOMIC DNA]</scope>
    <source>
        <strain evidence="2 3">MCA 2997</strain>
    </source>
</reference>
<dbReference type="OrthoDB" id="3190489at2759"/>
<dbReference type="InterPro" id="IPR001810">
    <property type="entry name" value="F-box_dom"/>
</dbReference>
<feature type="domain" description="F-box" evidence="1">
    <location>
        <begin position="6"/>
        <end position="35"/>
    </location>
</feature>
<comment type="caution">
    <text evidence="2">The sequence shown here is derived from an EMBL/GenBank/DDBJ whole genome shotgun (WGS) entry which is preliminary data.</text>
</comment>
<dbReference type="HOGENOM" id="CLU_048772_0_0_1"/>
<evidence type="ECO:0000259" key="1">
    <source>
        <dbReference type="Pfam" id="PF00646"/>
    </source>
</evidence>
<dbReference type="Pfam" id="PF00646">
    <property type="entry name" value="F-box"/>
    <property type="match status" value="1"/>
</dbReference>
<accession>V2WR97</accession>
<evidence type="ECO:0000313" key="3">
    <source>
        <dbReference type="Proteomes" id="UP000017559"/>
    </source>
</evidence>
<dbReference type="CDD" id="cd09917">
    <property type="entry name" value="F-box_SF"/>
    <property type="match status" value="1"/>
</dbReference>
<dbReference type="InterPro" id="IPR036047">
    <property type="entry name" value="F-box-like_dom_sf"/>
</dbReference>
<sequence length="468" mass="53818">MATTNNLPLEIWEEIVSFLPVSTLSSVCLVSKAFHIPGTRLLYRYIDLNTVHQTVGCLKTLEKSTLAARSARHLWMNYKVELYPEGSVVMQGFFRLISRSLKRLLNLRTLEIRVVHREFPHLSEYFDYLFDGCNYPHLTMLLLYMPITRNLVSFLNRHQSTLKTLFLVPLTYYNSEQVAGKNWLFPKLTWFHGADTVTPNFLSSCSLPAIQRFEVTCSLETPGTAIQDLIKSIKKTCGDRRLTQLNFNRSGWNVELIEAIAAQSLSSMILSVHCIWFDDLPEEDMILGQERLDLVADSLSRLSSLRSLYWTVETKFGEHPPPSLTLDEELKVVLRFGNVCPSLVRCQIPHGLVWTRCIKNVWMPNDDISKGFTVVRWFFDQLHSRQYPALDDLLESLTVYSSLYSFIKEVVDGFRDAGNKLGSDAAEDKAYCKSRTLELMAVSMVLRFWYSSGFKKNPAYCKFSKLYS</sequence>
<dbReference type="SUPFAM" id="SSF81383">
    <property type="entry name" value="F-box domain"/>
    <property type="match status" value="1"/>
</dbReference>
<dbReference type="AlphaFoldDB" id="V2WR97"/>
<dbReference type="EMBL" id="AWSO01001371">
    <property type="protein sequence ID" value="ESK84102.1"/>
    <property type="molecule type" value="Genomic_DNA"/>
</dbReference>